<feature type="binding site" evidence="2">
    <location>
        <position position="98"/>
    </location>
    <ligand>
        <name>Fe cation</name>
        <dbReference type="ChEBI" id="CHEBI:24875"/>
    </ligand>
</feature>
<dbReference type="InterPro" id="IPR012093">
    <property type="entry name" value="Pirin"/>
</dbReference>
<dbReference type="GO" id="GO:0046872">
    <property type="term" value="F:metal ion binding"/>
    <property type="evidence" value="ECO:0007669"/>
    <property type="project" value="UniProtKB-KW"/>
</dbReference>
<feature type="binding site" evidence="2">
    <location>
        <position position="52"/>
    </location>
    <ligand>
        <name>Fe cation</name>
        <dbReference type="ChEBI" id="CHEBI:24875"/>
    </ligand>
</feature>
<evidence type="ECO:0000313" key="6">
    <source>
        <dbReference type="Proteomes" id="UP000295064"/>
    </source>
</evidence>
<dbReference type="PANTHER" id="PTHR13903">
    <property type="entry name" value="PIRIN-RELATED"/>
    <property type="match status" value="1"/>
</dbReference>
<dbReference type="PIRSF" id="PIRSF006232">
    <property type="entry name" value="Pirin"/>
    <property type="match status" value="1"/>
</dbReference>
<comment type="cofactor">
    <cofactor evidence="2">
        <name>Fe cation</name>
        <dbReference type="ChEBI" id="CHEBI:24875"/>
    </cofactor>
    <text evidence="2">Binds 1 Fe cation per subunit.</text>
</comment>
<organism evidence="5 6">
    <name type="scientific">Halanaerobium saccharolyticum</name>
    <dbReference type="NCBI Taxonomy" id="43595"/>
    <lineage>
        <taxon>Bacteria</taxon>
        <taxon>Bacillati</taxon>
        <taxon>Bacillota</taxon>
        <taxon>Clostridia</taxon>
        <taxon>Halanaerobiales</taxon>
        <taxon>Halanaerobiaceae</taxon>
        <taxon>Halanaerobium</taxon>
    </lineage>
</organism>
<dbReference type="PANTHER" id="PTHR13903:SF8">
    <property type="entry name" value="PIRIN"/>
    <property type="match status" value="1"/>
</dbReference>
<evidence type="ECO:0000313" key="5">
    <source>
        <dbReference type="EMBL" id="TDO91976.1"/>
    </source>
</evidence>
<evidence type="ECO:0000256" key="1">
    <source>
        <dbReference type="ARBA" id="ARBA00008416"/>
    </source>
</evidence>
<dbReference type="InterPro" id="IPR014710">
    <property type="entry name" value="RmlC-like_jellyroll"/>
</dbReference>
<keyword evidence="2" id="KW-0408">Iron</keyword>
<dbReference type="Pfam" id="PF02678">
    <property type="entry name" value="Pirin"/>
    <property type="match status" value="1"/>
</dbReference>
<dbReference type="CDD" id="cd02247">
    <property type="entry name" value="cupin_pirin_C"/>
    <property type="match status" value="1"/>
</dbReference>
<protein>
    <recommendedName>
        <fullName evidence="4">Pirin N-terminal domain-containing protein</fullName>
    </recommendedName>
</protein>
<evidence type="ECO:0000256" key="2">
    <source>
        <dbReference type="PIRSR" id="PIRSR006232-1"/>
    </source>
</evidence>
<feature type="binding site" evidence="2">
    <location>
        <position position="96"/>
    </location>
    <ligand>
        <name>Fe cation</name>
        <dbReference type="ChEBI" id="CHEBI:24875"/>
    </ligand>
</feature>
<dbReference type="EMBL" id="SNWX01000008">
    <property type="protein sequence ID" value="TDO91976.1"/>
    <property type="molecule type" value="Genomic_DNA"/>
</dbReference>
<dbReference type="InterPro" id="IPR011051">
    <property type="entry name" value="RmlC_Cupin_sf"/>
</dbReference>
<accession>A0A4R6LVA4</accession>
<name>A0A4R6LVA4_9FIRM</name>
<dbReference type="CDD" id="cd02909">
    <property type="entry name" value="cupin_pirin_N"/>
    <property type="match status" value="1"/>
</dbReference>
<dbReference type="RefSeq" id="WP_133514718.1">
    <property type="nucleotide sequence ID" value="NZ_SNWX01000008.1"/>
</dbReference>
<comment type="similarity">
    <text evidence="1 3">Belongs to the pirin family.</text>
</comment>
<dbReference type="Proteomes" id="UP000295064">
    <property type="component" value="Unassembled WGS sequence"/>
</dbReference>
<evidence type="ECO:0000259" key="4">
    <source>
        <dbReference type="Pfam" id="PF02678"/>
    </source>
</evidence>
<feature type="binding site" evidence="2">
    <location>
        <position position="54"/>
    </location>
    <ligand>
        <name>Fe cation</name>
        <dbReference type="ChEBI" id="CHEBI:24875"/>
    </ligand>
</feature>
<dbReference type="OrthoDB" id="321327at2"/>
<gene>
    <name evidence="5" type="ORF">DFR79_1082</name>
</gene>
<dbReference type="InterPro" id="IPR003829">
    <property type="entry name" value="Pirin_N_dom"/>
</dbReference>
<feature type="domain" description="Pirin N-terminal" evidence="4">
    <location>
        <begin position="19"/>
        <end position="113"/>
    </location>
</feature>
<evidence type="ECO:0000256" key="3">
    <source>
        <dbReference type="RuleBase" id="RU003457"/>
    </source>
</evidence>
<dbReference type="SUPFAM" id="SSF51182">
    <property type="entry name" value="RmlC-like cupins"/>
    <property type="match status" value="1"/>
</dbReference>
<sequence>MNAKKVSAVKKAEGSGAEVKRLFPNRNHNGFHDPFVLLDEFFVEPPNEFAPHEHRGFEAITYMLEGHFTHEDNLDNKATVGPGGIQAFNAGKGITHSEKPGKEGLSRGIQLWVNLPQNKKKSEPSYQFIEADKINEKENDNLIIREIADDNSELILNTKITYLDIKAKNDTSFHHNLDSGEVSVIYLIKGKIEGEYGLEAGEGLLVEAGENISLTLKKDSRLIFLRAKAHNQEIKLRGSFVE</sequence>
<reference evidence="5 6" key="1">
    <citation type="submission" date="2019-03" db="EMBL/GenBank/DDBJ databases">
        <title>Subsurface microbial communities from deep shales in Ohio and West Virginia, USA.</title>
        <authorList>
            <person name="Wrighton K."/>
        </authorList>
    </citation>
    <scope>NUCLEOTIDE SEQUENCE [LARGE SCALE GENOMIC DNA]</scope>
    <source>
        <strain evidence="5 6">MA284_T2</strain>
    </source>
</reference>
<keyword evidence="2" id="KW-0479">Metal-binding</keyword>
<comment type="caution">
    <text evidence="5">The sequence shown here is derived from an EMBL/GenBank/DDBJ whole genome shotgun (WGS) entry which is preliminary data.</text>
</comment>
<proteinExistence type="inferred from homology"/>
<dbReference type="AlphaFoldDB" id="A0A4R6LVA4"/>
<dbReference type="Gene3D" id="2.60.120.10">
    <property type="entry name" value="Jelly Rolls"/>
    <property type="match status" value="2"/>
</dbReference>